<keyword evidence="3" id="KW-0678">Repressor</keyword>
<evidence type="ECO:0000256" key="6">
    <source>
        <dbReference type="ARBA" id="ARBA00023163"/>
    </source>
</evidence>
<keyword evidence="4" id="KW-1005">Bacterial flagellum biogenesis</keyword>
<evidence type="ECO:0000256" key="4">
    <source>
        <dbReference type="ARBA" id="ARBA00022795"/>
    </source>
</evidence>
<feature type="region of interest" description="Disordered" evidence="9">
    <location>
        <begin position="1"/>
        <end position="65"/>
    </location>
</feature>
<dbReference type="RefSeq" id="WP_212786369.1">
    <property type="nucleotide sequence ID" value="NZ_AP019536.1"/>
</dbReference>
<accession>A0AAN1SZW5</accession>
<keyword evidence="11" id="KW-0966">Cell projection</keyword>
<name>A0AAN1SZW5_9PROT</name>
<keyword evidence="11" id="KW-0969">Cilium</keyword>
<dbReference type="AlphaFoldDB" id="A0AAN1SZW5"/>
<evidence type="ECO:0000256" key="1">
    <source>
        <dbReference type="ARBA" id="ARBA00005322"/>
    </source>
</evidence>
<organism evidence="11 12">
    <name type="scientific">Ferrigenium kumadai</name>
    <dbReference type="NCBI Taxonomy" id="1682490"/>
    <lineage>
        <taxon>Bacteria</taxon>
        <taxon>Pseudomonadati</taxon>
        <taxon>Pseudomonadota</taxon>
        <taxon>Betaproteobacteria</taxon>
        <taxon>Nitrosomonadales</taxon>
        <taxon>Gallionellaceae</taxon>
        <taxon>Ferrigenium</taxon>
    </lineage>
</organism>
<keyword evidence="6" id="KW-0804">Transcription</keyword>
<comment type="function">
    <text evidence="7">Responsible for the coupling of flagellin expression to flagellar assembly by preventing expression of the flagellin genes when a component of the middle class of proteins is defective. It negatively regulates flagellar genes by inhibiting the activity of FliA by directly binding to FliA.</text>
</comment>
<dbReference type="InterPro" id="IPR035890">
    <property type="entry name" value="Anti-sigma-28_factor_FlgM_sf"/>
</dbReference>
<evidence type="ECO:0000256" key="5">
    <source>
        <dbReference type="ARBA" id="ARBA00023015"/>
    </source>
</evidence>
<feature type="domain" description="Anti-sigma-28 factor FlgM C-terminal" evidence="10">
    <location>
        <begin position="40"/>
        <end position="93"/>
    </location>
</feature>
<feature type="compositionally biased region" description="Polar residues" evidence="9">
    <location>
        <begin position="32"/>
        <end position="58"/>
    </location>
</feature>
<keyword evidence="12" id="KW-1185">Reference proteome</keyword>
<sequence length="104" mass="10817">MKIDKSNNALPGKSVGDGASRTANKGKAESSPAPQQGSTSVSLGTTATQLRSMESSMAGSPVADSAKVAEIKQAISDGRFKVNSEVVADRLLQTVRDLIDNRAR</sequence>
<dbReference type="GO" id="GO:0044781">
    <property type="term" value="P:bacterial-type flagellum organization"/>
    <property type="evidence" value="ECO:0007669"/>
    <property type="project" value="UniProtKB-KW"/>
</dbReference>
<dbReference type="EMBL" id="AP019536">
    <property type="protein sequence ID" value="BBI98754.1"/>
    <property type="molecule type" value="Genomic_DNA"/>
</dbReference>
<evidence type="ECO:0000313" key="12">
    <source>
        <dbReference type="Proteomes" id="UP001319121"/>
    </source>
</evidence>
<evidence type="ECO:0000256" key="8">
    <source>
        <dbReference type="ARBA" id="ARBA00030117"/>
    </source>
</evidence>
<protein>
    <recommendedName>
        <fullName evidence="2">Negative regulator of flagellin synthesis</fullName>
    </recommendedName>
    <alternativeName>
        <fullName evidence="8">Anti-sigma-28 factor</fullName>
    </alternativeName>
</protein>
<dbReference type="InterPro" id="IPR007412">
    <property type="entry name" value="FlgM"/>
</dbReference>
<dbReference type="InterPro" id="IPR031316">
    <property type="entry name" value="FlgM_C"/>
</dbReference>
<keyword evidence="11" id="KW-0282">Flagellum</keyword>
<reference evidence="11 12" key="1">
    <citation type="submission" date="2019-03" db="EMBL/GenBank/DDBJ databases">
        <title>Complete genome sequence of Ferrigenium kumadai strain An22, a microaerophilic iron-oxidizing bacterium isolated from a paddy field soil.</title>
        <authorList>
            <person name="Watanabe T."/>
            <person name="Asakawa S."/>
        </authorList>
    </citation>
    <scope>NUCLEOTIDE SEQUENCE [LARGE SCALE GENOMIC DNA]</scope>
    <source>
        <strain evidence="11 12">An22</strain>
    </source>
</reference>
<evidence type="ECO:0000259" key="10">
    <source>
        <dbReference type="Pfam" id="PF04316"/>
    </source>
</evidence>
<dbReference type="Proteomes" id="UP001319121">
    <property type="component" value="Chromosome"/>
</dbReference>
<proteinExistence type="inferred from homology"/>
<evidence type="ECO:0000256" key="7">
    <source>
        <dbReference type="ARBA" id="ARBA00024739"/>
    </source>
</evidence>
<dbReference type="NCBIfam" id="TIGR03824">
    <property type="entry name" value="FlgM_jcvi"/>
    <property type="match status" value="1"/>
</dbReference>
<evidence type="ECO:0000256" key="9">
    <source>
        <dbReference type="SAM" id="MobiDB-lite"/>
    </source>
</evidence>
<dbReference type="KEGG" id="fku:FGKAn22_04470"/>
<dbReference type="Pfam" id="PF04316">
    <property type="entry name" value="FlgM"/>
    <property type="match status" value="1"/>
</dbReference>
<dbReference type="SUPFAM" id="SSF101498">
    <property type="entry name" value="Anti-sigma factor FlgM"/>
    <property type="match status" value="1"/>
</dbReference>
<keyword evidence="5" id="KW-0805">Transcription regulation</keyword>
<gene>
    <name evidence="11" type="primary">flgM</name>
    <name evidence="11" type="ORF">FGKAn22_04470</name>
</gene>
<comment type="similarity">
    <text evidence="1">Belongs to the FlgM family.</text>
</comment>
<evidence type="ECO:0000313" key="11">
    <source>
        <dbReference type="EMBL" id="BBI98754.1"/>
    </source>
</evidence>
<evidence type="ECO:0000256" key="2">
    <source>
        <dbReference type="ARBA" id="ARBA00017823"/>
    </source>
</evidence>
<dbReference type="GO" id="GO:0045892">
    <property type="term" value="P:negative regulation of DNA-templated transcription"/>
    <property type="evidence" value="ECO:0007669"/>
    <property type="project" value="InterPro"/>
</dbReference>
<evidence type="ECO:0000256" key="3">
    <source>
        <dbReference type="ARBA" id="ARBA00022491"/>
    </source>
</evidence>